<keyword evidence="2" id="KW-1185">Reference proteome</keyword>
<accession>A0A845LCG2</accession>
<reference evidence="1 2" key="1">
    <citation type="submission" date="2020-01" db="EMBL/GenBank/DDBJ databases">
        <title>Whole genome sequence of Heliobacterium gestii DSM 11169.</title>
        <authorList>
            <person name="Kyndt J.A."/>
            <person name="Meyer T.E."/>
        </authorList>
    </citation>
    <scope>NUCLEOTIDE SEQUENCE [LARGE SCALE GENOMIC DNA]</scope>
    <source>
        <strain evidence="1 2">DSM 11169</strain>
    </source>
</reference>
<protein>
    <submittedName>
        <fullName evidence="1">Uncharacterized protein</fullName>
    </submittedName>
</protein>
<proteinExistence type="predicted"/>
<sequence>MPLEVKQNQDAMRVLFEKLCMIGTGGETRLLLELEGKKYTVDDFLENMNVDYERTGNPSGQS</sequence>
<name>A0A845LCG2_HELGE</name>
<dbReference type="Proteomes" id="UP000471031">
    <property type="component" value="Unassembled WGS sequence"/>
</dbReference>
<dbReference type="AlphaFoldDB" id="A0A845LCG2"/>
<dbReference type="EMBL" id="WXEX01000003">
    <property type="protein sequence ID" value="MZP42339.1"/>
    <property type="molecule type" value="Genomic_DNA"/>
</dbReference>
<gene>
    <name evidence="1" type="ORF">GTO89_04695</name>
</gene>
<evidence type="ECO:0000313" key="1">
    <source>
        <dbReference type="EMBL" id="MZP42339.1"/>
    </source>
</evidence>
<dbReference type="RefSeq" id="WP_161260906.1">
    <property type="nucleotide sequence ID" value="NZ_JAFBDC010000006.1"/>
</dbReference>
<evidence type="ECO:0000313" key="2">
    <source>
        <dbReference type="Proteomes" id="UP000471031"/>
    </source>
</evidence>
<organism evidence="1 2">
    <name type="scientific">Heliomicrobium gestii</name>
    <name type="common">Heliobacterium gestii</name>
    <dbReference type="NCBI Taxonomy" id="2699"/>
    <lineage>
        <taxon>Bacteria</taxon>
        <taxon>Bacillati</taxon>
        <taxon>Bacillota</taxon>
        <taxon>Clostridia</taxon>
        <taxon>Eubacteriales</taxon>
        <taxon>Heliobacteriaceae</taxon>
        <taxon>Heliomicrobium</taxon>
    </lineage>
</organism>
<comment type="caution">
    <text evidence="1">The sequence shown here is derived from an EMBL/GenBank/DDBJ whole genome shotgun (WGS) entry which is preliminary data.</text>
</comment>